<keyword evidence="3" id="KW-1185">Reference proteome</keyword>
<dbReference type="EMBL" id="CAJHNH020000481">
    <property type="protein sequence ID" value="CAG5117978.1"/>
    <property type="molecule type" value="Genomic_DNA"/>
</dbReference>
<name>A0A8S3YNF4_9EUPU</name>
<dbReference type="AlphaFoldDB" id="A0A8S3YNF4"/>
<protein>
    <recommendedName>
        <fullName evidence="1">DMAP1-binding domain-containing protein</fullName>
    </recommendedName>
</protein>
<dbReference type="SMART" id="SM01137">
    <property type="entry name" value="DMAP_binding"/>
    <property type="match status" value="1"/>
</dbReference>
<gene>
    <name evidence="2" type="ORF">CUNI_LOCUS3536</name>
</gene>
<accession>A0A8S3YNF4</accession>
<dbReference type="Pfam" id="PF06464">
    <property type="entry name" value="DMAP_binding"/>
    <property type="match status" value="1"/>
</dbReference>
<feature type="domain" description="DMAP1-binding" evidence="1">
    <location>
        <begin position="7"/>
        <end position="54"/>
    </location>
</feature>
<proteinExistence type="predicted"/>
<evidence type="ECO:0000313" key="3">
    <source>
        <dbReference type="Proteomes" id="UP000678393"/>
    </source>
</evidence>
<organism evidence="2 3">
    <name type="scientific">Candidula unifasciata</name>
    <dbReference type="NCBI Taxonomy" id="100452"/>
    <lineage>
        <taxon>Eukaryota</taxon>
        <taxon>Metazoa</taxon>
        <taxon>Spiralia</taxon>
        <taxon>Lophotrochozoa</taxon>
        <taxon>Mollusca</taxon>
        <taxon>Gastropoda</taxon>
        <taxon>Heterobranchia</taxon>
        <taxon>Euthyneura</taxon>
        <taxon>Panpulmonata</taxon>
        <taxon>Eupulmonata</taxon>
        <taxon>Stylommatophora</taxon>
        <taxon>Helicina</taxon>
        <taxon>Helicoidea</taxon>
        <taxon>Geomitridae</taxon>
        <taxon>Candidula</taxon>
    </lineage>
</organism>
<feature type="non-terminal residue" evidence="2">
    <location>
        <position position="54"/>
    </location>
</feature>
<evidence type="ECO:0000259" key="1">
    <source>
        <dbReference type="PROSITE" id="PS51912"/>
    </source>
</evidence>
<reference evidence="2" key="1">
    <citation type="submission" date="2021-04" db="EMBL/GenBank/DDBJ databases">
        <authorList>
            <consortium name="Molecular Ecology Group"/>
        </authorList>
    </citation>
    <scope>NUCLEOTIDE SEQUENCE</scope>
</reference>
<dbReference type="OrthoDB" id="263283at2759"/>
<dbReference type="Proteomes" id="UP000678393">
    <property type="component" value="Unassembled WGS sequence"/>
</dbReference>
<sequence>MADIDIDVSRLPDDVRERLAELDLELSEGDITQKGYEKKRLRLLGPYAKQQNNE</sequence>
<dbReference type="PROSITE" id="PS51912">
    <property type="entry name" value="DMAP1_BIND"/>
    <property type="match status" value="1"/>
</dbReference>
<dbReference type="InterPro" id="IPR010506">
    <property type="entry name" value="DMAP1-bd"/>
</dbReference>
<comment type="caution">
    <text evidence="2">The sequence shown here is derived from an EMBL/GenBank/DDBJ whole genome shotgun (WGS) entry which is preliminary data.</text>
</comment>
<evidence type="ECO:0000313" key="2">
    <source>
        <dbReference type="EMBL" id="CAG5117978.1"/>
    </source>
</evidence>